<dbReference type="GO" id="GO:0016887">
    <property type="term" value="F:ATP hydrolysis activity"/>
    <property type="evidence" value="ECO:0007669"/>
    <property type="project" value="InterPro"/>
</dbReference>
<dbReference type="EMBL" id="CAJNOJ010000478">
    <property type="protein sequence ID" value="CAF1461805.1"/>
    <property type="molecule type" value="Genomic_DNA"/>
</dbReference>
<dbReference type="PANTHER" id="PTHR22605">
    <property type="entry name" value="RZ-TYPE DOMAIN-CONTAINING PROTEIN"/>
    <property type="match status" value="1"/>
</dbReference>
<name>A0A815QBV9_ADIRI</name>
<evidence type="ECO:0000313" key="4">
    <source>
        <dbReference type="Proteomes" id="UP000663852"/>
    </source>
</evidence>
<evidence type="ECO:0000313" key="3">
    <source>
        <dbReference type="EMBL" id="CAF1461805.1"/>
    </source>
</evidence>
<comment type="caution">
    <text evidence="3">The sequence shown here is derived from an EMBL/GenBank/DDBJ whole genome shotgun (WGS) entry which is preliminary data.</text>
</comment>
<reference evidence="3" key="1">
    <citation type="submission" date="2021-02" db="EMBL/GenBank/DDBJ databases">
        <authorList>
            <person name="Nowell W R."/>
        </authorList>
    </citation>
    <scope>NUCLEOTIDE SEQUENCE</scope>
</reference>
<proteinExistence type="predicted"/>
<dbReference type="InterPro" id="IPR027417">
    <property type="entry name" value="P-loop_NTPase"/>
</dbReference>
<feature type="non-terminal residue" evidence="3">
    <location>
        <position position="2510"/>
    </location>
</feature>
<dbReference type="GO" id="GO:0004842">
    <property type="term" value="F:ubiquitin-protein transferase activity"/>
    <property type="evidence" value="ECO:0007669"/>
    <property type="project" value="InterPro"/>
</dbReference>
<dbReference type="PROSITE" id="PS00675">
    <property type="entry name" value="SIGMA54_INTERACT_1"/>
    <property type="match status" value="1"/>
</dbReference>
<feature type="region of interest" description="Disordered" evidence="2">
    <location>
        <begin position="2099"/>
        <end position="2122"/>
    </location>
</feature>
<gene>
    <name evidence="3" type="ORF">EDS130_LOCUS40209</name>
</gene>
<evidence type="ECO:0000256" key="2">
    <source>
        <dbReference type="SAM" id="MobiDB-lite"/>
    </source>
</evidence>
<dbReference type="PANTHER" id="PTHR22605:SF1">
    <property type="entry name" value="RZ-TYPE DOMAIN-CONTAINING PROTEIN"/>
    <property type="match status" value="1"/>
</dbReference>
<accession>A0A815QBV9</accession>
<feature type="compositionally biased region" description="Acidic residues" evidence="2">
    <location>
        <begin position="2102"/>
        <end position="2120"/>
    </location>
</feature>
<dbReference type="SUPFAM" id="SSF52540">
    <property type="entry name" value="P-loop containing nucleoside triphosphate hydrolases"/>
    <property type="match status" value="1"/>
</dbReference>
<feature type="coiled-coil region" evidence="1">
    <location>
        <begin position="1059"/>
        <end position="1086"/>
    </location>
</feature>
<sequence>MSFFKKIYSTFSGKNNTLSEPVKLIGHIFDEHSEGIPFYDFVLTRFENFDQTNQDQENKTFTNDFDFIVECIMTSLTTVELSKKFPGRIDAYLYMFRRIAEYLIIVKRATTWTRSHEANVKALKEKIYELLSKVFIDNKGLQPNLSMTDKDQLRKMNVLQHLELITKIDAQTLPLFFAFIKLSFQASLALGENLQWKRIISNVQDYEIPLQEFVSKYIDSELAFRQFPLDLPGFIELINKKSIPKNSSDSPFNIFIRLCKSLNLKIDEFFWQFRPIFENGLRQKSFTFPHISSFLCMLGGQEMFFDQYLSSYAASVDLDDLWTTFLRIATEREMNAIIQKHLGSKLMNRTMNTSISNFKRYTKLVIECKLKVKEEHRSRFLEIYEKVFHGFINKQLTDEQYSYKYCKQDLEQFLFVGLELSTTHDLQQPSFLLILHRLLFRMYTQVSNRVDKIQRLFRNLSDFDQDLCEKNDPISIIKDEWLEEFLLRIPDDFLLDIKSYTYKPLCDSHHNNRWTIYVWKRIIRLSILRSKQDNVSDTLNKLNEWMKVVQHNVYNKSDTLTILLVINLFEMLIVKYTKSVLSLPNIEVILNFVENIRQEEMYEIDTKQLDEFMTSGLKSIENLLLLKGSCSTYRVLHNSTIAYFFLPKIDIQQILTDVNPQQYKFPSLPRKTELFISSIPKDISTTLTESKEEYFKRFLEQVNEWLQWFDRFLTISLYIIEWLKNLNVDGAAQLLRDIHNAKDNSSTTVIQMKTIVERILKLFQPFNDLQRLCHLFNCLTSFQMIDGGELNTRMDSANYIRDLKRLQPNSSFHIPAKTIISKSFPIQDRQHVQWSIASDKFPCDIEIQYSLAEVQGDIKLLYKKKKKNVAVEKHVLQGEFETQRAGQLTITIDNEKLHNPRTVWYRIIQTSLSTCHLFNGIFNMFSQKYHKRFAGSIKEKEIAELLDKVFQFIDSVLDGSVSLRDMTDLKLVFCDKNIHIREEVQKLFMNRSSNNGTNRQRSSTVIVANPTDKEIEQVCEWLQIFQYYSHINIILNCIEQFDILSADDDDDFINHLKRLRDENCSLKEITQAYNTLKKQFQNLQGQHLQLIKTASECTLIIGIMKKSDLYSAHGRRRFQELRDNLTTQFQLQERNNMILNSWIIAYALCEPFVLKANNFDEFVDRIAKLSNFEEHSVKHIQIVNENAQMIKMWLSAEETTVLDNALITMEHLYRTGSVKICLRRLLNEESFFEIGYSIKKLANENEDEDEQRSDVLKFTLTKSDIDDHKRQLTFCNVDLQENMLHKKILLTEQLNLLRTVEDIYNIFCKLETAGHPEYQLREENYDIHDRTDEIDHLLSDLRNDHQIRENRLKRAAETLTKNLDLIHRSLQANYDMWIHNLERYRQDHHLLYLFSNRQIMILIILLTRSTTQNQVKCQFLEKVCLSEDIFRHRDNEMKLTIQCLIHYLRSLKLNDCDLSEMNITHHYETHRIEPNSNAETALKKLSQFLSEIFNNGRELFQRNHGNNENQQYLVTINSTQHNRIEKTPIEHNLDLDTCCVLLNLFQDRLPSAYQILWCSTANEDDIRLFFLRIRTFRYLTFVVMNIDQMHHRLREILLNEQDELTKQEQTHGTVYYFSNELTTSRKGLRFFHIPPKFRQPHHTHSQITRLFEQNNWIQPQIQIICGVAGIGKTHLINTKYKTPETSCFSINDTLNLSMLITSFLSYDAKLLNTDPCVSFNISIHAPFEQLNRTLLSLFISRTLTDNTTGLTYSLSEDKQWKFYIEVPYTDQYKMTIEENFNRILPILSIISPYTLEEITDNSYQLYIGEQEELVARFLKAYENGTINRQLTMTPIGIEQPVDFEELNNHDECRRFIHECIRKYASELPRNKISELSFTKFLYRRIKFFTSHYYRYNMTFENLGSTALKQMIREARSLSQIDFRHTNYPRIFFVYDPHFSLYLLHDDWNNVPREIKQLFNERNPSLRPEFQQKDYYAKCLSWLIDIKYEDFIQIMNETKFILTENFAYKLFHVHERKLTKLSLIIEGDTGVGKTFLLKFYSLLLNANILNAPVNNDTAPRIRERLSLWFMTTILSEILEGQTNLMNSFLEKIKPKLMGLGDNEIADNNDDDDEEEEEEEENNQLVHMYSHSLQLNSDDLEDNLNDEDPDDPVPQPANALLVVPPIVQPGVIVDLPLLEEIKKSLLNYEYNNDMLRYLWKTLITIASENAMNIVQSLTFALYEHVTSQLSALPLIEPSSRLQKLLNEVRSPTAHVSIGILNEYLIHSQVKSLFYRLLLHPGVTEEQLEQFMFPICQLARELSDIEFVVFFDEVNTASCLGLFKEMFIDRTLHGKDLPENLFFTAAINPSVEASPDSGIHRRDYLVHQLPQALENLKVCYGPLEQTSLRSYIKKKIQILHGNTNANQRLEMPLEEYAQEMLSESILNAQEFCEKYLGKNSVSQREIQRCFNLIDFFWKIRFDDEVDIADDVYQPNPIRCIALALALIYYFRLPTIEDNEQRKNYETPPREQLA</sequence>
<dbReference type="OrthoDB" id="10042143at2759"/>
<dbReference type="InterPro" id="IPR031248">
    <property type="entry name" value="RNF213"/>
</dbReference>
<organism evidence="3 4">
    <name type="scientific">Adineta ricciae</name>
    <name type="common">Rotifer</name>
    <dbReference type="NCBI Taxonomy" id="249248"/>
    <lineage>
        <taxon>Eukaryota</taxon>
        <taxon>Metazoa</taxon>
        <taxon>Spiralia</taxon>
        <taxon>Gnathifera</taxon>
        <taxon>Rotifera</taxon>
        <taxon>Eurotatoria</taxon>
        <taxon>Bdelloidea</taxon>
        <taxon>Adinetida</taxon>
        <taxon>Adinetidae</taxon>
        <taxon>Adineta</taxon>
    </lineage>
</organism>
<evidence type="ECO:0000256" key="1">
    <source>
        <dbReference type="SAM" id="Coils"/>
    </source>
</evidence>
<dbReference type="Proteomes" id="UP000663852">
    <property type="component" value="Unassembled WGS sequence"/>
</dbReference>
<dbReference type="InterPro" id="IPR025662">
    <property type="entry name" value="Sigma_54_int_dom_ATP-bd_1"/>
</dbReference>
<protein>
    <submittedName>
        <fullName evidence="3">Uncharacterized protein</fullName>
    </submittedName>
</protein>
<keyword evidence="1" id="KW-0175">Coiled coil</keyword>